<evidence type="ECO:0000313" key="2">
    <source>
        <dbReference type="Proteomes" id="UP000824120"/>
    </source>
</evidence>
<comment type="caution">
    <text evidence="1">The sequence shown here is derived from an EMBL/GenBank/DDBJ whole genome shotgun (WGS) entry which is preliminary data.</text>
</comment>
<accession>A0A9J6A5W0</accession>
<name>A0A9J6A5W0_SOLCO</name>
<dbReference type="Proteomes" id="UP000824120">
    <property type="component" value="Chromosome 2"/>
</dbReference>
<dbReference type="AlphaFoldDB" id="A0A9J6A5W0"/>
<keyword evidence="2" id="KW-1185">Reference proteome</keyword>
<organism evidence="1 2">
    <name type="scientific">Solanum commersonii</name>
    <name type="common">Commerson's wild potato</name>
    <name type="synonym">Commerson's nightshade</name>
    <dbReference type="NCBI Taxonomy" id="4109"/>
    <lineage>
        <taxon>Eukaryota</taxon>
        <taxon>Viridiplantae</taxon>
        <taxon>Streptophyta</taxon>
        <taxon>Embryophyta</taxon>
        <taxon>Tracheophyta</taxon>
        <taxon>Spermatophyta</taxon>
        <taxon>Magnoliopsida</taxon>
        <taxon>eudicotyledons</taxon>
        <taxon>Gunneridae</taxon>
        <taxon>Pentapetalae</taxon>
        <taxon>asterids</taxon>
        <taxon>lamiids</taxon>
        <taxon>Solanales</taxon>
        <taxon>Solanaceae</taxon>
        <taxon>Solanoideae</taxon>
        <taxon>Solaneae</taxon>
        <taxon>Solanum</taxon>
    </lineage>
</organism>
<dbReference type="EMBL" id="JACXVP010000002">
    <property type="protein sequence ID" value="KAG5619752.1"/>
    <property type="molecule type" value="Genomic_DNA"/>
</dbReference>
<protein>
    <submittedName>
        <fullName evidence="1">Uncharacterized protein</fullName>
    </submittedName>
</protein>
<gene>
    <name evidence="1" type="ORF">H5410_004970</name>
</gene>
<sequence length="68" mass="7812">MNAHKRFNLPMQCSTMHYKFQTVTSIHQIELKLTMLASNANSSSTKTFEFPCNKNDSIHTKSSSKFQN</sequence>
<reference evidence="1 2" key="1">
    <citation type="submission" date="2020-09" db="EMBL/GenBank/DDBJ databases">
        <title>De no assembly of potato wild relative species, Solanum commersonii.</title>
        <authorList>
            <person name="Cho K."/>
        </authorList>
    </citation>
    <scope>NUCLEOTIDE SEQUENCE [LARGE SCALE GENOMIC DNA]</scope>
    <source>
        <strain evidence="1">LZ3.2</strain>
        <tissue evidence="1">Leaf</tissue>
    </source>
</reference>
<evidence type="ECO:0000313" key="1">
    <source>
        <dbReference type="EMBL" id="KAG5619752.1"/>
    </source>
</evidence>
<proteinExistence type="predicted"/>